<evidence type="ECO:0000256" key="12">
    <source>
        <dbReference type="ARBA" id="ARBA00049091"/>
    </source>
</evidence>
<comment type="catalytic activity">
    <reaction evidence="12">
        <text>a hydroperoxide + [thioredoxin]-dithiol = an alcohol + [thioredoxin]-disulfide + H2O</text>
        <dbReference type="Rhea" id="RHEA:62620"/>
        <dbReference type="Rhea" id="RHEA-COMP:10698"/>
        <dbReference type="Rhea" id="RHEA-COMP:10700"/>
        <dbReference type="ChEBI" id="CHEBI:15377"/>
        <dbReference type="ChEBI" id="CHEBI:29950"/>
        <dbReference type="ChEBI" id="CHEBI:30879"/>
        <dbReference type="ChEBI" id="CHEBI:35924"/>
        <dbReference type="ChEBI" id="CHEBI:50058"/>
        <dbReference type="EC" id="1.11.1.24"/>
    </reaction>
</comment>
<evidence type="ECO:0000259" key="14">
    <source>
        <dbReference type="PROSITE" id="PS51352"/>
    </source>
</evidence>
<comment type="similarity">
    <text evidence="10">Belongs to the peroxiredoxin family. BCP/PrxQ subfamily.</text>
</comment>
<keyword evidence="13" id="KW-0732">Signal</keyword>
<dbReference type="EC" id="1.11.1.24" evidence="3"/>
<dbReference type="SUPFAM" id="SSF52833">
    <property type="entry name" value="Thioredoxin-like"/>
    <property type="match status" value="1"/>
</dbReference>
<evidence type="ECO:0000256" key="13">
    <source>
        <dbReference type="SAM" id="SignalP"/>
    </source>
</evidence>
<evidence type="ECO:0000256" key="3">
    <source>
        <dbReference type="ARBA" id="ARBA00013017"/>
    </source>
</evidence>
<dbReference type="PANTHER" id="PTHR42801:SF4">
    <property type="entry name" value="AHPC_TSA FAMILY PROTEIN"/>
    <property type="match status" value="1"/>
</dbReference>
<dbReference type="InterPro" id="IPR050924">
    <property type="entry name" value="Peroxiredoxin_BCP/PrxQ"/>
</dbReference>
<name>A0ABV3Q930_9GAMM</name>
<dbReference type="Proteomes" id="UP001556220">
    <property type="component" value="Unassembled WGS sequence"/>
</dbReference>
<protein>
    <recommendedName>
        <fullName evidence="3">thioredoxin-dependent peroxiredoxin</fullName>
        <ecNumber evidence="3">1.11.1.24</ecNumber>
    </recommendedName>
    <alternativeName>
        <fullName evidence="9">Thioredoxin peroxidase</fullName>
    </alternativeName>
    <alternativeName>
        <fullName evidence="11">Thioredoxin-dependent peroxiredoxin Bcp</fullName>
    </alternativeName>
</protein>
<dbReference type="RefSeq" id="WP_367852431.1">
    <property type="nucleotide sequence ID" value="NZ_JBFOHK010000001.1"/>
</dbReference>
<dbReference type="Gene3D" id="3.40.30.10">
    <property type="entry name" value="Glutaredoxin"/>
    <property type="match status" value="1"/>
</dbReference>
<evidence type="ECO:0000313" key="16">
    <source>
        <dbReference type="Proteomes" id="UP001556220"/>
    </source>
</evidence>
<evidence type="ECO:0000256" key="4">
    <source>
        <dbReference type="ARBA" id="ARBA00022559"/>
    </source>
</evidence>
<evidence type="ECO:0000256" key="8">
    <source>
        <dbReference type="ARBA" id="ARBA00023284"/>
    </source>
</evidence>
<dbReference type="PIRSF" id="PIRSF000239">
    <property type="entry name" value="AHPC"/>
    <property type="match status" value="1"/>
</dbReference>
<dbReference type="InterPro" id="IPR036249">
    <property type="entry name" value="Thioredoxin-like_sf"/>
</dbReference>
<evidence type="ECO:0000256" key="6">
    <source>
        <dbReference type="ARBA" id="ARBA00023002"/>
    </source>
</evidence>
<dbReference type="InterPro" id="IPR000866">
    <property type="entry name" value="AhpC/TSA"/>
</dbReference>
<comment type="caution">
    <text evidence="15">The sequence shown here is derived from an EMBL/GenBank/DDBJ whole genome shotgun (WGS) entry which is preliminary data.</text>
</comment>
<evidence type="ECO:0000256" key="1">
    <source>
        <dbReference type="ARBA" id="ARBA00003330"/>
    </source>
</evidence>
<gene>
    <name evidence="15" type="ORF">ABQJ54_01070</name>
</gene>
<keyword evidence="8" id="KW-0676">Redox-active center</keyword>
<keyword evidence="6 15" id="KW-0560">Oxidoreductase</keyword>
<evidence type="ECO:0000256" key="5">
    <source>
        <dbReference type="ARBA" id="ARBA00022862"/>
    </source>
</evidence>
<sequence>MNKHLVGLIAACVVATSFLAAPSFAAVKQGDRAPDFTAEASLAGKDFSFSLKDALKKGPVVVYFYPSAYTGGCDIEAHTFATQKDKFDAAGATIIGVSADSIQRLNAFSSDPNYCAGKFPVASDAGGKIAASYGLTMQAAQSGLKDVRGVAIDHGFIPRTTFVIGRDGRIIATLSSEADHLHPQDHVQRSLAIVQKLQAGAHAP</sequence>
<keyword evidence="4 15" id="KW-0575">Peroxidase</keyword>
<dbReference type="CDD" id="cd03017">
    <property type="entry name" value="PRX_BCP"/>
    <property type="match status" value="1"/>
</dbReference>
<feature type="signal peptide" evidence="13">
    <location>
        <begin position="1"/>
        <end position="25"/>
    </location>
</feature>
<dbReference type="InterPro" id="IPR024706">
    <property type="entry name" value="Peroxiredoxin_AhpC-typ"/>
</dbReference>
<evidence type="ECO:0000256" key="11">
    <source>
        <dbReference type="ARBA" id="ARBA00042639"/>
    </source>
</evidence>
<dbReference type="EMBL" id="JBFOHK010000001">
    <property type="protein sequence ID" value="MEW9570333.1"/>
    <property type="molecule type" value="Genomic_DNA"/>
</dbReference>
<comment type="function">
    <text evidence="1">Thiol-specific peroxidase that catalyzes the reduction of hydrogen peroxide and organic hydroperoxides to water and alcohols, respectively. Plays a role in cell protection against oxidative stress by detoxifying peroxides and as sensor of hydrogen peroxide-mediated signaling events.</text>
</comment>
<dbReference type="PROSITE" id="PS51352">
    <property type="entry name" value="THIOREDOXIN_2"/>
    <property type="match status" value="1"/>
</dbReference>
<accession>A0ABV3Q930</accession>
<dbReference type="Pfam" id="PF00578">
    <property type="entry name" value="AhpC-TSA"/>
    <property type="match status" value="1"/>
</dbReference>
<dbReference type="InterPro" id="IPR013766">
    <property type="entry name" value="Thioredoxin_domain"/>
</dbReference>
<keyword evidence="7" id="KW-1015">Disulfide bond</keyword>
<keyword evidence="16" id="KW-1185">Reference proteome</keyword>
<feature type="domain" description="Thioredoxin" evidence="14">
    <location>
        <begin position="27"/>
        <end position="199"/>
    </location>
</feature>
<keyword evidence="5" id="KW-0049">Antioxidant</keyword>
<dbReference type="GO" id="GO:0140824">
    <property type="term" value="F:thioredoxin-dependent peroxiredoxin activity"/>
    <property type="evidence" value="ECO:0007669"/>
    <property type="project" value="UniProtKB-EC"/>
</dbReference>
<reference evidence="15 16" key="1">
    <citation type="submission" date="2024-06" db="EMBL/GenBank/DDBJ databases">
        <authorList>
            <person name="Woo H."/>
        </authorList>
    </citation>
    <scope>NUCLEOTIDE SEQUENCE [LARGE SCALE GENOMIC DNA]</scope>
    <source>
        <strain evidence="15 16">Si-c</strain>
    </source>
</reference>
<evidence type="ECO:0000256" key="2">
    <source>
        <dbReference type="ARBA" id="ARBA00011245"/>
    </source>
</evidence>
<feature type="chain" id="PRO_5046908362" description="thioredoxin-dependent peroxiredoxin" evidence="13">
    <location>
        <begin position="26"/>
        <end position="204"/>
    </location>
</feature>
<evidence type="ECO:0000313" key="15">
    <source>
        <dbReference type="EMBL" id="MEW9570333.1"/>
    </source>
</evidence>
<dbReference type="PANTHER" id="PTHR42801">
    <property type="entry name" value="THIOREDOXIN-DEPENDENT PEROXIDE REDUCTASE"/>
    <property type="match status" value="1"/>
</dbReference>
<evidence type="ECO:0000256" key="7">
    <source>
        <dbReference type="ARBA" id="ARBA00023157"/>
    </source>
</evidence>
<evidence type="ECO:0000256" key="9">
    <source>
        <dbReference type="ARBA" id="ARBA00032824"/>
    </source>
</evidence>
<comment type="subunit">
    <text evidence="2">Monomer.</text>
</comment>
<organism evidence="15 16">
    <name type="scientific">Rhodanobacter lycopersici</name>
    <dbReference type="NCBI Taxonomy" id="3162487"/>
    <lineage>
        <taxon>Bacteria</taxon>
        <taxon>Pseudomonadati</taxon>
        <taxon>Pseudomonadota</taxon>
        <taxon>Gammaproteobacteria</taxon>
        <taxon>Lysobacterales</taxon>
        <taxon>Rhodanobacteraceae</taxon>
        <taxon>Rhodanobacter</taxon>
    </lineage>
</organism>
<evidence type="ECO:0000256" key="10">
    <source>
        <dbReference type="ARBA" id="ARBA00038489"/>
    </source>
</evidence>
<proteinExistence type="inferred from homology"/>